<proteinExistence type="predicted"/>
<dbReference type="RefSeq" id="WP_238308336.1">
    <property type="nucleotide sequence ID" value="NZ_BPRE01000013.1"/>
</dbReference>
<accession>A0ABQ4UY09</accession>
<dbReference type="Proteomes" id="UP001055093">
    <property type="component" value="Unassembled WGS sequence"/>
</dbReference>
<name>A0ABQ4UY09_9HYPH</name>
<evidence type="ECO:0000313" key="2">
    <source>
        <dbReference type="Proteomes" id="UP001055093"/>
    </source>
</evidence>
<dbReference type="CDD" id="cd06462">
    <property type="entry name" value="Peptidase_S24_S26"/>
    <property type="match status" value="1"/>
</dbReference>
<protein>
    <submittedName>
        <fullName evidence="1">Uncharacterized protein</fullName>
    </submittedName>
</protein>
<keyword evidence="2" id="KW-1185">Reference proteome</keyword>
<sequence>MPPPPPGLETRGERLKWARETYQRLRGERLSARAFAVEHDVAVPTYATHERDGGEGGKRFPEDLAERYARILGVDFQWLHRGRAGPPRNDTVTIVGLVGLGDQIQWAEEGDLSLGEVELPYVVDRECFGLEARGSSQYPRVKDGEVVVARWLSDRPSNYVGLEVVLKTMDGTYLLKTLKRHEGDDHFTIGSHNAPDVENVHIERVAEVVSIVPNRQWKRIG</sequence>
<evidence type="ECO:0000313" key="1">
    <source>
        <dbReference type="EMBL" id="GJE77216.1"/>
    </source>
</evidence>
<gene>
    <name evidence="1" type="ORF">BGCPKDLD_3819</name>
</gene>
<dbReference type="Gene3D" id="2.10.109.10">
    <property type="entry name" value="Umud Fragment, subunit A"/>
    <property type="match status" value="1"/>
</dbReference>
<reference evidence="1" key="1">
    <citation type="journal article" date="2021" name="Front. Microbiol.">
        <title>Comprehensive Comparative Genomics and Phenotyping of Methylobacterium Species.</title>
        <authorList>
            <person name="Alessa O."/>
            <person name="Ogura Y."/>
            <person name="Fujitani Y."/>
            <person name="Takami H."/>
            <person name="Hayashi T."/>
            <person name="Sahin N."/>
            <person name="Tani A."/>
        </authorList>
    </citation>
    <scope>NUCLEOTIDE SEQUENCE</scope>
    <source>
        <strain evidence="1">DSM 14458</strain>
    </source>
</reference>
<dbReference type="EMBL" id="BPRE01000013">
    <property type="protein sequence ID" value="GJE77216.1"/>
    <property type="molecule type" value="Genomic_DNA"/>
</dbReference>
<organism evidence="1 2">
    <name type="scientific">Methylorubrum suomiense</name>
    <dbReference type="NCBI Taxonomy" id="144191"/>
    <lineage>
        <taxon>Bacteria</taxon>
        <taxon>Pseudomonadati</taxon>
        <taxon>Pseudomonadota</taxon>
        <taxon>Alphaproteobacteria</taxon>
        <taxon>Hyphomicrobiales</taxon>
        <taxon>Methylobacteriaceae</taxon>
        <taxon>Methylorubrum</taxon>
    </lineage>
</organism>
<comment type="caution">
    <text evidence="1">The sequence shown here is derived from an EMBL/GenBank/DDBJ whole genome shotgun (WGS) entry which is preliminary data.</text>
</comment>
<reference evidence="1" key="2">
    <citation type="submission" date="2021-08" db="EMBL/GenBank/DDBJ databases">
        <authorList>
            <person name="Tani A."/>
            <person name="Ola A."/>
            <person name="Ogura Y."/>
            <person name="Katsura K."/>
            <person name="Hayashi T."/>
        </authorList>
    </citation>
    <scope>NUCLEOTIDE SEQUENCE</scope>
    <source>
        <strain evidence="1">DSM 14458</strain>
    </source>
</reference>